<sequence>MEHRFRYTTWPIGRCVLQEAELSFTTRLGMENDRFKMGYQQLWLYTIRYYPELPPVPKKAKKDTLAKARSVRANKVTLYKFTDLADQLGFKSPQINDLKKRSPDQEIASIALLIARRHDRYIYDEAMFEIHIQQIIGLFSTATPLPV</sequence>
<dbReference type="STRING" id="913774.A0A0C3GBH3"/>
<accession>A0A0C3GBH3</accession>
<dbReference type="OrthoDB" id="4227485at2759"/>
<organism evidence="1 2">
    <name type="scientific">Oidiodendron maius (strain Zn)</name>
    <dbReference type="NCBI Taxonomy" id="913774"/>
    <lineage>
        <taxon>Eukaryota</taxon>
        <taxon>Fungi</taxon>
        <taxon>Dikarya</taxon>
        <taxon>Ascomycota</taxon>
        <taxon>Pezizomycotina</taxon>
        <taxon>Leotiomycetes</taxon>
        <taxon>Leotiomycetes incertae sedis</taxon>
        <taxon>Myxotrichaceae</taxon>
        <taxon>Oidiodendron</taxon>
    </lineage>
</organism>
<dbReference type="HOGENOM" id="CLU_129089_0_0_1"/>
<evidence type="ECO:0000313" key="1">
    <source>
        <dbReference type="EMBL" id="KIM93530.1"/>
    </source>
</evidence>
<dbReference type="Proteomes" id="UP000054321">
    <property type="component" value="Unassembled WGS sequence"/>
</dbReference>
<keyword evidence="2" id="KW-1185">Reference proteome</keyword>
<dbReference type="AlphaFoldDB" id="A0A0C3GBH3"/>
<proteinExistence type="predicted"/>
<name>A0A0C3GBH3_OIDMZ</name>
<dbReference type="EMBL" id="KN832894">
    <property type="protein sequence ID" value="KIM93530.1"/>
    <property type="molecule type" value="Genomic_DNA"/>
</dbReference>
<reference evidence="1 2" key="1">
    <citation type="submission" date="2014-04" db="EMBL/GenBank/DDBJ databases">
        <authorList>
            <consortium name="DOE Joint Genome Institute"/>
            <person name="Kuo A."/>
            <person name="Martino E."/>
            <person name="Perotto S."/>
            <person name="Kohler A."/>
            <person name="Nagy L.G."/>
            <person name="Floudas D."/>
            <person name="Copeland A."/>
            <person name="Barry K.W."/>
            <person name="Cichocki N."/>
            <person name="Veneault-Fourrey C."/>
            <person name="LaButti K."/>
            <person name="Lindquist E.A."/>
            <person name="Lipzen A."/>
            <person name="Lundell T."/>
            <person name="Morin E."/>
            <person name="Murat C."/>
            <person name="Sun H."/>
            <person name="Tunlid A."/>
            <person name="Henrissat B."/>
            <person name="Grigoriev I.V."/>
            <person name="Hibbett D.S."/>
            <person name="Martin F."/>
            <person name="Nordberg H.P."/>
            <person name="Cantor M.N."/>
            <person name="Hua S.X."/>
        </authorList>
    </citation>
    <scope>NUCLEOTIDE SEQUENCE [LARGE SCALE GENOMIC DNA]</scope>
    <source>
        <strain evidence="1 2">Zn</strain>
    </source>
</reference>
<gene>
    <name evidence="1" type="ORF">OIDMADRAFT_61463</name>
</gene>
<dbReference type="InParanoid" id="A0A0C3GBH3"/>
<evidence type="ECO:0000313" key="2">
    <source>
        <dbReference type="Proteomes" id="UP000054321"/>
    </source>
</evidence>
<protein>
    <submittedName>
        <fullName evidence="1">Uncharacterized protein</fullName>
    </submittedName>
</protein>
<dbReference type="Pfam" id="PF12520">
    <property type="entry name" value="DUF3723"/>
    <property type="match status" value="1"/>
</dbReference>
<dbReference type="InterPro" id="IPR022198">
    <property type="entry name" value="DUF3723"/>
</dbReference>
<reference evidence="2" key="2">
    <citation type="submission" date="2015-01" db="EMBL/GenBank/DDBJ databases">
        <title>Evolutionary Origins and Diversification of the Mycorrhizal Mutualists.</title>
        <authorList>
            <consortium name="DOE Joint Genome Institute"/>
            <consortium name="Mycorrhizal Genomics Consortium"/>
            <person name="Kohler A."/>
            <person name="Kuo A."/>
            <person name="Nagy L.G."/>
            <person name="Floudas D."/>
            <person name="Copeland A."/>
            <person name="Barry K.W."/>
            <person name="Cichocki N."/>
            <person name="Veneault-Fourrey C."/>
            <person name="LaButti K."/>
            <person name="Lindquist E.A."/>
            <person name="Lipzen A."/>
            <person name="Lundell T."/>
            <person name="Morin E."/>
            <person name="Murat C."/>
            <person name="Riley R."/>
            <person name="Ohm R."/>
            <person name="Sun H."/>
            <person name="Tunlid A."/>
            <person name="Henrissat B."/>
            <person name="Grigoriev I.V."/>
            <person name="Hibbett D.S."/>
            <person name="Martin F."/>
        </authorList>
    </citation>
    <scope>NUCLEOTIDE SEQUENCE [LARGE SCALE GENOMIC DNA]</scope>
    <source>
        <strain evidence="2">Zn</strain>
    </source>
</reference>